<comment type="caution">
    <text evidence="2">The sequence shown here is derived from an EMBL/GenBank/DDBJ whole genome shotgun (WGS) entry which is preliminary data.</text>
</comment>
<evidence type="ECO:0008006" key="4">
    <source>
        <dbReference type="Google" id="ProtNLM"/>
    </source>
</evidence>
<dbReference type="RefSeq" id="WP_268941092.1">
    <property type="nucleotide sequence ID" value="NZ_JAPTYD010000004.1"/>
</dbReference>
<feature type="signal peptide" evidence="1">
    <location>
        <begin position="1"/>
        <end position="19"/>
    </location>
</feature>
<name>A0ABT4J1X0_9RHOB</name>
<evidence type="ECO:0000256" key="1">
    <source>
        <dbReference type="SAM" id="SignalP"/>
    </source>
</evidence>
<accession>A0ABT4J1X0</accession>
<keyword evidence="3" id="KW-1185">Reference proteome</keyword>
<feature type="chain" id="PRO_5046980085" description="Secreted protein" evidence="1">
    <location>
        <begin position="20"/>
        <end position="113"/>
    </location>
</feature>
<evidence type="ECO:0000313" key="3">
    <source>
        <dbReference type="Proteomes" id="UP001149822"/>
    </source>
</evidence>
<dbReference type="Proteomes" id="UP001149822">
    <property type="component" value="Unassembled WGS sequence"/>
</dbReference>
<dbReference type="EMBL" id="JAPTYD010000004">
    <property type="protein sequence ID" value="MCZ0961095.1"/>
    <property type="molecule type" value="Genomic_DNA"/>
</dbReference>
<protein>
    <recommendedName>
        <fullName evidence="4">Secreted protein</fullName>
    </recommendedName>
</protein>
<evidence type="ECO:0000313" key="2">
    <source>
        <dbReference type="EMBL" id="MCZ0961095.1"/>
    </source>
</evidence>
<organism evidence="2 3">
    <name type="scientific">Paracoccus benzoatiresistens</name>
    <dbReference type="NCBI Taxonomy" id="2997341"/>
    <lineage>
        <taxon>Bacteria</taxon>
        <taxon>Pseudomonadati</taxon>
        <taxon>Pseudomonadota</taxon>
        <taxon>Alphaproteobacteria</taxon>
        <taxon>Rhodobacterales</taxon>
        <taxon>Paracoccaceae</taxon>
        <taxon>Paracoccus</taxon>
    </lineage>
</organism>
<proteinExistence type="predicted"/>
<keyword evidence="1" id="KW-0732">Signal</keyword>
<sequence>MKTVLAAVALAILAAPASAQLYSLDAANCAIGPGGEGVLRIGSGEFSLTDTDYSRVGGKRDLGNGWFQAVYAMRAEGVEAGREAIAMQITDEAVTLRFVDRDGAPEFRAAACN</sequence>
<gene>
    <name evidence="2" type="ORF">OU682_05620</name>
</gene>
<reference evidence="2" key="1">
    <citation type="submission" date="2022-12" db="EMBL/GenBank/DDBJ databases">
        <title>Paracoccus sp. EF6 isolated from a lake water.</title>
        <authorList>
            <person name="Liu H."/>
        </authorList>
    </citation>
    <scope>NUCLEOTIDE SEQUENCE</scope>
    <source>
        <strain evidence="2">EF6</strain>
    </source>
</reference>